<gene>
    <name evidence="1" type="ORF">DY245_42285</name>
</gene>
<dbReference type="AlphaFoldDB" id="A0A371PQ15"/>
<proteinExistence type="predicted"/>
<protein>
    <recommendedName>
        <fullName evidence="3">C2 domain-containing protein</fullName>
    </recommendedName>
</protein>
<keyword evidence="2" id="KW-1185">Reference proteome</keyword>
<comment type="caution">
    <text evidence="1">The sequence shown here is derived from an EMBL/GenBank/DDBJ whole genome shotgun (WGS) entry which is preliminary data.</text>
</comment>
<evidence type="ECO:0008006" key="3">
    <source>
        <dbReference type="Google" id="ProtNLM"/>
    </source>
</evidence>
<name>A0A371PQ15_STRIH</name>
<dbReference type="Proteomes" id="UP000262477">
    <property type="component" value="Unassembled WGS sequence"/>
</dbReference>
<dbReference type="RefSeq" id="WP_128512410.1">
    <property type="nucleotide sequence ID" value="NZ_QUAC01000480.1"/>
</dbReference>
<evidence type="ECO:0000313" key="2">
    <source>
        <dbReference type="Proteomes" id="UP000262477"/>
    </source>
</evidence>
<accession>A0A371PQ15</accession>
<organism evidence="1 2">
    <name type="scientific">Streptomyces inhibens</name>
    <dbReference type="NCBI Taxonomy" id="2293571"/>
    <lineage>
        <taxon>Bacteria</taxon>
        <taxon>Bacillati</taxon>
        <taxon>Actinomycetota</taxon>
        <taxon>Actinomycetes</taxon>
        <taxon>Kitasatosporales</taxon>
        <taxon>Streptomycetaceae</taxon>
        <taxon>Streptomyces</taxon>
    </lineage>
</organism>
<reference evidence="1 2" key="1">
    <citation type="submission" date="2018-08" db="EMBL/GenBank/DDBJ databases">
        <title>Streptomyces NEAU-D10 sp. nov., a novel Actinomycete isolated from soil.</title>
        <authorList>
            <person name="Jin L."/>
        </authorList>
    </citation>
    <scope>NUCLEOTIDE SEQUENCE [LARGE SCALE GENOMIC DNA]</scope>
    <source>
        <strain evidence="1 2">NEAU-D10</strain>
    </source>
</reference>
<sequence length="102" mass="11597">MGVLKIGRLECIKQEDWNGKDDIYITINGGKPVYSTQIGEDGKRDINKSFRFEGDVAVVRMYESDSADDDDLLGEQVPLAGYGEMKFREDDAYYTLSYKLEP</sequence>
<evidence type="ECO:0000313" key="1">
    <source>
        <dbReference type="EMBL" id="REK84614.1"/>
    </source>
</evidence>
<dbReference type="EMBL" id="QUAC01000480">
    <property type="protein sequence ID" value="REK84614.1"/>
    <property type="molecule type" value="Genomic_DNA"/>
</dbReference>
<dbReference type="OrthoDB" id="3826500at2"/>